<feature type="compositionally biased region" description="Pro residues" evidence="1">
    <location>
        <begin position="27"/>
        <end position="38"/>
    </location>
</feature>
<reference evidence="2 3" key="2">
    <citation type="submission" date="2017-02" db="EMBL/GenBank/DDBJ databases">
        <title>Draft genome sequence of Streptomyces phaeoluteigriseus type strain DSM41896.</title>
        <authorList>
            <person name="Salih T.S."/>
            <person name="Algora Gallardo L."/>
            <person name="Melo Santos T."/>
            <person name="Filgueira Martinez S."/>
            <person name="Herron P.R."/>
        </authorList>
    </citation>
    <scope>NUCLEOTIDE SEQUENCE [LARGE SCALE GENOMIC DNA]</scope>
    <source>
        <strain evidence="2 3">DSM 41896</strain>
    </source>
</reference>
<comment type="caution">
    <text evidence="2">The sequence shown here is derived from an EMBL/GenBank/DDBJ whole genome shotgun (WGS) entry which is preliminary data.</text>
</comment>
<feature type="region of interest" description="Disordered" evidence="1">
    <location>
        <begin position="1"/>
        <end position="68"/>
    </location>
</feature>
<gene>
    <name evidence="2" type="ORF">BM536_006435</name>
</gene>
<evidence type="ECO:0000313" key="3">
    <source>
        <dbReference type="Proteomes" id="UP000184286"/>
    </source>
</evidence>
<evidence type="ECO:0000256" key="1">
    <source>
        <dbReference type="SAM" id="MobiDB-lite"/>
    </source>
</evidence>
<accession>A0A1V6MX00</accession>
<proteinExistence type="predicted"/>
<dbReference type="Proteomes" id="UP000184286">
    <property type="component" value="Unassembled WGS sequence"/>
</dbReference>
<dbReference type="InterPro" id="IPR023296">
    <property type="entry name" value="Glyco_hydro_beta-prop_sf"/>
</dbReference>
<reference evidence="3" key="1">
    <citation type="submission" date="2016-11" db="EMBL/GenBank/DDBJ databases">
        <authorList>
            <person name="Schniete J.K."/>
            <person name="Salih T."/>
            <person name="Algora Gallardo L."/>
            <person name="Martinez Fernandez S."/>
            <person name="Herron P.R."/>
        </authorList>
    </citation>
    <scope>NUCLEOTIDE SEQUENCE [LARGE SCALE GENOMIC DNA]</scope>
    <source>
        <strain evidence="3">DSM 41896</strain>
    </source>
</reference>
<dbReference type="STRING" id="114686.BM536_006435"/>
<evidence type="ECO:0000313" key="2">
    <source>
        <dbReference type="EMBL" id="OQD56988.1"/>
    </source>
</evidence>
<name>A0A1V6MX00_9ACTN</name>
<dbReference type="AlphaFoldDB" id="A0A1V6MX00"/>
<protein>
    <submittedName>
        <fullName evidence="2">Uncharacterized protein</fullName>
    </submittedName>
</protein>
<dbReference type="Gene3D" id="2.115.10.20">
    <property type="entry name" value="Glycosyl hydrolase domain, family 43"/>
    <property type="match status" value="1"/>
</dbReference>
<sequence length="110" mass="12305">MAVRRGSVEPMRCTELPRWTSRAGWPSGPPPARPPAPGFPRQRSPAPPPPRGRPSARRRPTRTRCYGNQTVTIPACRLQYLHQGMNPNAGGDHNFRPWRLGLLTRTNSTC</sequence>
<dbReference type="EMBL" id="MPOH02000006">
    <property type="protein sequence ID" value="OQD56988.1"/>
    <property type="molecule type" value="Genomic_DNA"/>
</dbReference>
<organism evidence="2 3">
    <name type="scientific">Streptomyces phaeoluteigriseus</name>
    <dbReference type="NCBI Taxonomy" id="114686"/>
    <lineage>
        <taxon>Bacteria</taxon>
        <taxon>Bacillati</taxon>
        <taxon>Actinomycetota</taxon>
        <taxon>Actinomycetes</taxon>
        <taxon>Kitasatosporales</taxon>
        <taxon>Streptomycetaceae</taxon>
        <taxon>Streptomyces</taxon>
        <taxon>Streptomyces aurantiacus group</taxon>
    </lineage>
</organism>